<sequence length="233" mass="26921">MKRPLYTALLCLAALPSAFAEVTFPPSRPSIGILPQQPDCNRLYPVRSADDLIKQLYENLESGCLLDMKPEELAEKWQLPYYPKDDFFQEKDKTGSEAYLLHNRPYQKGHGNFILMRRKYPFDDQLQVIPTRNYLHLYGSLFHRNRYPDYLPTPRQIPIPLLYGQCLGADGKTFTSEALSADRRINRTAKGLDISKFNTQTGRAATLSFLTDSDKPCSREMVYAVYENEKRLR</sequence>
<reference evidence="3" key="1">
    <citation type="submission" date="2017-01" db="EMBL/GenBank/DDBJ databases">
        <authorList>
            <person name="Mah S.A."/>
            <person name="Swanson W.J."/>
            <person name="Moy G.W."/>
            <person name="Vacquier V.D."/>
        </authorList>
    </citation>
    <scope>NUCLEOTIDE SEQUENCE [LARGE SCALE GENOMIC DNA]</scope>
    <source>
        <strain evidence="3">124861</strain>
    </source>
</reference>
<name>A0A1X3DJI0_9NEIS</name>
<protein>
    <submittedName>
        <fullName evidence="2">Uncharacterized protein</fullName>
    </submittedName>
</protein>
<proteinExistence type="predicted"/>
<accession>A0A1X3DJI0</accession>
<dbReference type="RefSeq" id="WP_085358703.1">
    <property type="nucleotide sequence ID" value="NZ_MTAB01000007.1"/>
</dbReference>
<evidence type="ECO:0000256" key="1">
    <source>
        <dbReference type="SAM" id="SignalP"/>
    </source>
</evidence>
<dbReference type="Proteomes" id="UP000193303">
    <property type="component" value="Unassembled WGS sequence"/>
</dbReference>
<dbReference type="AlphaFoldDB" id="A0A1X3DJI0"/>
<feature type="chain" id="PRO_5012507555" evidence="1">
    <location>
        <begin position="21"/>
        <end position="233"/>
    </location>
</feature>
<organism evidence="2 3">
    <name type="scientific">Neisseria dumasiana</name>
    <dbReference type="NCBI Taxonomy" id="1931275"/>
    <lineage>
        <taxon>Bacteria</taxon>
        <taxon>Pseudomonadati</taxon>
        <taxon>Pseudomonadota</taxon>
        <taxon>Betaproteobacteria</taxon>
        <taxon>Neisseriales</taxon>
        <taxon>Neisseriaceae</taxon>
        <taxon>Neisseria</taxon>
    </lineage>
</organism>
<evidence type="ECO:0000313" key="3">
    <source>
        <dbReference type="Proteomes" id="UP000193303"/>
    </source>
</evidence>
<gene>
    <name evidence="2" type="ORF">BV912_04490</name>
</gene>
<keyword evidence="1" id="KW-0732">Signal</keyword>
<dbReference type="EMBL" id="MTAB01000007">
    <property type="protein sequence ID" value="OSI23190.1"/>
    <property type="molecule type" value="Genomic_DNA"/>
</dbReference>
<dbReference type="OrthoDB" id="8614087at2"/>
<feature type="signal peptide" evidence="1">
    <location>
        <begin position="1"/>
        <end position="20"/>
    </location>
</feature>
<evidence type="ECO:0000313" key="2">
    <source>
        <dbReference type="EMBL" id="OSI23190.1"/>
    </source>
</evidence>
<comment type="caution">
    <text evidence="2">The sequence shown here is derived from an EMBL/GenBank/DDBJ whole genome shotgun (WGS) entry which is preliminary data.</text>
</comment>